<evidence type="ECO:0000313" key="8">
    <source>
        <dbReference type="EMBL" id="WAP68083.1"/>
    </source>
</evidence>
<dbReference type="RefSeq" id="WP_268880558.1">
    <property type="nucleotide sequence ID" value="NZ_CP114029.1"/>
</dbReference>
<evidence type="ECO:0000256" key="7">
    <source>
        <dbReference type="SAM" id="Phobius"/>
    </source>
</evidence>
<evidence type="ECO:0000256" key="6">
    <source>
        <dbReference type="SAM" id="MobiDB-lite"/>
    </source>
</evidence>
<sequence length="392" mass="41920">MILDVVAFLNRPVAALAGVDVTGLAAVLAVLCLVLGLAWMRAAGRARRHAAALDAAEENAARLDQLSRSQAEISGRMQTMAEIFGARQADLTRALSDRMDGLTSRVGQSILATTKDTKASLSALAERLAVIDQAQSEIRSLTGEVVRLKDVLANKQSRGAFGEGRMQAIVADALPASVYVFQATLSNGRRPDCLIKMPNGAPGLVIDAKFPLEAYSALEASQDAEARAAAASRLRRDMEVHVRAVSDKYLIPGETQDTAFLFVPSESIFAVIHESFDDVVQKAYRAGVVIVSPSLLNLSIQVVQAVLKDARLRASAGRIQSEVRLFAEDLERLDARVAALKGHFAHASRDIDQISLSSDKLKRRGDRITGIEPRRGDGPSGSCRIAGTGVGD</sequence>
<feature type="transmembrane region" description="Helical" evidence="7">
    <location>
        <begin position="12"/>
        <end position="39"/>
    </location>
</feature>
<dbReference type="Pfam" id="PF02646">
    <property type="entry name" value="RmuC"/>
    <property type="match status" value="1"/>
</dbReference>
<protein>
    <recommendedName>
        <fullName evidence="3">DNA recombination protein RmuC homolog</fullName>
    </recommendedName>
</protein>
<comment type="similarity">
    <text evidence="2">Belongs to the RmuC family.</text>
</comment>
<evidence type="ECO:0000256" key="5">
    <source>
        <dbReference type="ARBA" id="ARBA00023172"/>
    </source>
</evidence>
<evidence type="ECO:0000256" key="3">
    <source>
        <dbReference type="ARBA" id="ARBA00021840"/>
    </source>
</evidence>
<name>A0ABY7BZY5_9HYPH</name>
<organism evidence="8 9">
    <name type="scientific">Jiella pelagia</name>
    <dbReference type="NCBI Taxonomy" id="2986949"/>
    <lineage>
        <taxon>Bacteria</taxon>
        <taxon>Pseudomonadati</taxon>
        <taxon>Pseudomonadota</taxon>
        <taxon>Alphaproteobacteria</taxon>
        <taxon>Hyphomicrobiales</taxon>
        <taxon>Aurantimonadaceae</taxon>
        <taxon>Jiella</taxon>
    </lineage>
</organism>
<dbReference type="EMBL" id="CP114029">
    <property type="protein sequence ID" value="WAP68083.1"/>
    <property type="molecule type" value="Genomic_DNA"/>
</dbReference>
<evidence type="ECO:0000256" key="2">
    <source>
        <dbReference type="ARBA" id="ARBA00009840"/>
    </source>
</evidence>
<keyword evidence="4" id="KW-0175">Coiled coil</keyword>
<dbReference type="PANTHER" id="PTHR30563:SF0">
    <property type="entry name" value="DNA RECOMBINATION PROTEIN RMUC"/>
    <property type="match status" value="1"/>
</dbReference>
<gene>
    <name evidence="8" type="primary">rmuC</name>
    <name evidence="8" type="ORF">OH818_22250</name>
</gene>
<keyword evidence="7" id="KW-0812">Transmembrane</keyword>
<evidence type="ECO:0000256" key="1">
    <source>
        <dbReference type="ARBA" id="ARBA00003416"/>
    </source>
</evidence>
<dbReference type="InterPro" id="IPR003798">
    <property type="entry name" value="DNA_recombination_RmuC"/>
</dbReference>
<keyword evidence="7" id="KW-0472">Membrane</keyword>
<keyword evidence="7" id="KW-1133">Transmembrane helix</keyword>
<feature type="compositionally biased region" description="Basic and acidic residues" evidence="6">
    <location>
        <begin position="367"/>
        <end position="377"/>
    </location>
</feature>
<feature type="region of interest" description="Disordered" evidence="6">
    <location>
        <begin position="367"/>
        <end position="392"/>
    </location>
</feature>
<keyword evidence="9" id="KW-1185">Reference proteome</keyword>
<dbReference type="PANTHER" id="PTHR30563">
    <property type="entry name" value="DNA RECOMBINATION PROTEIN RMUC"/>
    <property type="match status" value="1"/>
</dbReference>
<dbReference type="Proteomes" id="UP001164020">
    <property type="component" value="Chromosome"/>
</dbReference>
<accession>A0ABY7BZY5</accession>
<reference evidence="8" key="1">
    <citation type="submission" date="2022-12" db="EMBL/GenBank/DDBJ databases">
        <title>Jiella pelagia sp. nov., isolated from phosphonate enriched culture of Northwest Pacific surface seawater.</title>
        <authorList>
            <person name="Shin D.Y."/>
            <person name="Hwang C.Y."/>
        </authorList>
    </citation>
    <scope>NUCLEOTIDE SEQUENCE</scope>
    <source>
        <strain evidence="8">HL-NP1</strain>
    </source>
</reference>
<proteinExistence type="inferred from homology"/>
<keyword evidence="5" id="KW-0233">DNA recombination</keyword>
<comment type="function">
    <text evidence="1">Involved in DNA recombination.</text>
</comment>
<evidence type="ECO:0000313" key="9">
    <source>
        <dbReference type="Proteomes" id="UP001164020"/>
    </source>
</evidence>
<evidence type="ECO:0000256" key="4">
    <source>
        <dbReference type="ARBA" id="ARBA00023054"/>
    </source>
</evidence>